<dbReference type="Proteomes" id="UP001596548">
    <property type="component" value="Unassembled WGS sequence"/>
</dbReference>
<sequence>MTDHVSPPGPLENVKIFGLRPVEAVAGLVPGGKHCVPIMAALPGLGIETEIVGILHGADGLRILDPEPHGIGHRVLKFFESWGYHAEIIKLYDEGLRKGESLVVVPTAYPGRDDVSRLMAGNGGHAVFYFGVGHVESLTGP</sequence>
<protein>
    <submittedName>
        <fullName evidence="1">Uncharacterized protein</fullName>
    </submittedName>
</protein>
<name>A0ABW2I277_9ACTN</name>
<comment type="caution">
    <text evidence="1">The sequence shown here is derived from an EMBL/GenBank/DDBJ whole genome shotgun (WGS) entry which is preliminary data.</text>
</comment>
<proteinExistence type="predicted"/>
<evidence type="ECO:0000313" key="2">
    <source>
        <dbReference type="Proteomes" id="UP001596548"/>
    </source>
</evidence>
<accession>A0ABW2I277</accession>
<reference evidence="2" key="1">
    <citation type="journal article" date="2019" name="Int. J. Syst. Evol. Microbiol.">
        <title>The Global Catalogue of Microorganisms (GCM) 10K type strain sequencing project: providing services to taxonomists for standard genome sequencing and annotation.</title>
        <authorList>
            <consortium name="The Broad Institute Genomics Platform"/>
            <consortium name="The Broad Institute Genome Sequencing Center for Infectious Disease"/>
            <person name="Wu L."/>
            <person name="Ma J."/>
        </authorList>
    </citation>
    <scope>NUCLEOTIDE SEQUENCE [LARGE SCALE GENOMIC DNA]</scope>
    <source>
        <strain evidence="2">XZYJT-10</strain>
    </source>
</reference>
<dbReference type="RefSeq" id="WP_378976095.1">
    <property type="nucleotide sequence ID" value="NZ_JBHTBJ010000041.1"/>
</dbReference>
<gene>
    <name evidence="1" type="ORF">ACFQS1_33875</name>
</gene>
<keyword evidence="2" id="KW-1185">Reference proteome</keyword>
<organism evidence="1 2">
    <name type="scientific">Paractinoplanes rhizophilus</name>
    <dbReference type="NCBI Taxonomy" id="1416877"/>
    <lineage>
        <taxon>Bacteria</taxon>
        <taxon>Bacillati</taxon>
        <taxon>Actinomycetota</taxon>
        <taxon>Actinomycetes</taxon>
        <taxon>Micromonosporales</taxon>
        <taxon>Micromonosporaceae</taxon>
        <taxon>Paractinoplanes</taxon>
    </lineage>
</organism>
<dbReference type="EMBL" id="JBHTBJ010000041">
    <property type="protein sequence ID" value="MFC7278981.1"/>
    <property type="molecule type" value="Genomic_DNA"/>
</dbReference>
<evidence type="ECO:0000313" key="1">
    <source>
        <dbReference type="EMBL" id="MFC7278981.1"/>
    </source>
</evidence>